<dbReference type="InterPro" id="IPR036890">
    <property type="entry name" value="HATPase_C_sf"/>
</dbReference>
<dbReference type="SMART" id="SM00387">
    <property type="entry name" value="HATPase_c"/>
    <property type="match status" value="1"/>
</dbReference>
<proteinExistence type="predicted"/>
<dbReference type="SMART" id="SM00028">
    <property type="entry name" value="TPR"/>
    <property type="match status" value="5"/>
</dbReference>
<comment type="subcellular location">
    <subcellularLocation>
        <location evidence="3">Cytoplasm</location>
    </subcellularLocation>
</comment>
<dbReference type="Proteomes" id="UP000431264">
    <property type="component" value="Unassembled WGS sequence"/>
</dbReference>
<evidence type="ECO:0000256" key="4">
    <source>
        <dbReference type="ARBA" id="ARBA00012438"/>
    </source>
</evidence>
<protein>
    <recommendedName>
        <fullName evidence="5">Oxygen sensor histidine kinase NreB</fullName>
        <ecNumber evidence="4">2.7.13.3</ecNumber>
    </recommendedName>
    <alternativeName>
        <fullName evidence="18">Nitrogen regulation protein B</fullName>
    </alternativeName>
</protein>
<evidence type="ECO:0000256" key="5">
    <source>
        <dbReference type="ARBA" id="ARBA00017322"/>
    </source>
</evidence>
<dbReference type="GO" id="GO:0046983">
    <property type="term" value="F:protein dimerization activity"/>
    <property type="evidence" value="ECO:0007669"/>
    <property type="project" value="InterPro"/>
</dbReference>
<keyword evidence="15" id="KW-0902">Two-component regulatory system</keyword>
<dbReference type="AlphaFoldDB" id="A0A6I4IGY4"/>
<dbReference type="PANTHER" id="PTHR24421:SF10">
    <property type="entry name" value="NITRATE_NITRITE SENSOR PROTEIN NARQ"/>
    <property type="match status" value="1"/>
</dbReference>
<dbReference type="EC" id="2.7.13.3" evidence="4"/>
<dbReference type="InterPro" id="IPR003594">
    <property type="entry name" value="HATPase_dom"/>
</dbReference>
<dbReference type="Pfam" id="PF13424">
    <property type="entry name" value="TPR_12"/>
    <property type="match status" value="1"/>
</dbReference>
<evidence type="ECO:0000256" key="7">
    <source>
        <dbReference type="ARBA" id="ARBA00022490"/>
    </source>
</evidence>
<evidence type="ECO:0000256" key="17">
    <source>
        <dbReference type="ARBA" id="ARBA00024827"/>
    </source>
</evidence>
<feature type="domain" description="Histidine kinase" evidence="21">
    <location>
        <begin position="621"/>
        <end position="708"/>
    </location>
</feature>
<dbReference type="GO" id="GO:0046872">
    <property type="term" value="F:metal ion binding"/>
    <property type="evidence" value="ECO:0007669"/>
    <property type="project" value="UniProtKB-KW"/>
</dbReference>
<reference evidence="23" key="1">
    <citation type="submission" date="2019-05" db="EMBL/GenBank/DDBJ databases">
        <title>Flavobacterium profundi sp. nov., isolated from a deep-sea seamount.</title>
        <authorList>
            <person name="Zhang D.-C."/>
        </authorList>
    </citation>
    <scope>NUCLEOTIDE SEQUENCE [LARGE SCALE GENOMIC DNA]</scope>
    <source>
        <strain evidence="23">TP390</strain>
    </source>
</reference>
<feature type="transmembrane region" description="Helical" evidence="20">
    <location>
        <begin position="454"/>
        <end position="474"/>
    </location>
</feature>
<evidence type="ECO:0000256" key="6">
    <source>
        <dbReference type="ARBA" id="ARBA00022485"/>
    </source>
</evidence>
<dbReference type="InterPro" id="IPR005467">
    <property type="entry name" value="His_kinase_dom"/>
</dbReference>
<gene>
    <name evidence="22" type="ORF">GOQ30_07215</name>
</gene>
<dbReference type="GO" id="GO:0051539">
    <property type="term" value="F:4 iron, 4 sulfur cluster binding"/>
    <property type="evidence" value="ECO:0007669"/>
    <property type="project" value="UniProtKB-KW"/>
</dbReference>
<keyword evidence="11" id="KW-0547">Nucleotide-binding</keyword>
<keyword evidence="13" id="KW-0067">ATP-binding</keyword>
<keyword evidence="23" id="KW-1185">Reference proteome</keyword>
<name>A0A6I4IGY4_9FLAO</name>
<evidence type="ECO:0000313" key="23">
    <source>
        <dbReference type="Proteomes" id="UP000431264"/>
    </source>
</evidence>
<dbReference type="SUPFAM" id="SSF55874">
    <property type="entry name" value="ATPase domain of HSP90 chaperone/DNA topoisomerase II/histidine kinase"/>
    <property type="match status" value="1"/>
</dbReference>
<keyword evidence="19" id="KW-0175">Coiled coil</keyword>
<dbReference type="GO" id="GO:0005737">
    <property type="term" value="C:cytoplasm"/>
    <property type="evidence" value="ECO:0007669"/>
    <property type="project" value="UniProtKB-SubCell"/>
</dbReference>
<dbReference type="PROSITE" id="PS50109">
    <property type="entry name" value="HIS_KIN"/>
    <property type="match status" value="1"/>
</dbReference>
<evidence type="ECO:0000256" key="16">
    <source>
        <dbReference type="ARBA" id="ARBA00023014"/>
    </source>
</evidence>
<evidence type="ECO:0000256" key="14">
    <source>
        <dbReference type="ARBA" id="ARBA00023004"/>
    </source>
</evidence>
<dbReference type="OrthoDB" id="9778366at2"/>
<keyword evidence="7" id="KW-0963">Cytoplasm</keyword>
<evidence type="ECO:0000256" key="11">
    <source>
        <dbReference type="ARBA" id="ARBA00022741"/>
    </source>
</evidence>
<dbReference type="CDD" id="cd16917">
    <property type="entry name" value="HATPase_UhpB-NarQ-NarX-like"/>
    <property type="match status" value="1"/>
</dbReference>
<evidence type="ECO:0000313" key="22">
    <source>
        <dbReference type="EMBL" id="MVO08953.1"/>
    </source>
</evidence>
<evidence type="ECO:0000256" key="8">
    <source>
        <dbReference type="ARBA" id="ARBA00022553"/>
    </source>
</evidence>
<dbReference type="RefSeq" id="WP_140997342.1">
    <property type="nucleotide sequence ID" value="NZ_VDCZ01000004.1"/>
</dbReference>
<keyword evidence="6" id="KW-0004">4Fe-4S</keyword>
<comment type="function">
    <text evidence="17">Member of the two-component regulatory system NreB/NreC involved in the control of dissimilatory nitrate/nitrite reduction in response to oxygen. NreB functions as a direct oxygen sensor histidine kinase which is autophosphorylated, in the absence of oxygen, probably at the conserved histidine residue, and transfers its phosphate group probably to a conserved aspartate residue of NreC. NreB/NreC activates the expression of the nitrate (narGHJI) and nitrite (nir) reductase operons, as well as the putative nitrate transporter gene narT.</text>
</comment>
<dbReference type="PRINTS" id="PR00344">
    <property type="entry name" value="BCTRLSENSOR"/>
</dbReference>
<keyword evidence="20" id="KW-0472">Membrane</keyword>
<dbReference type="GO" id="GO:0000155">
    <property type="term" value="F:phosphorelay sensor kinase activity"/>
    <property type="evidence" value="ECO:0007669"/>
    <property type="project" value="InterPro"/>
</dbReference>
<dbReference type="InterPro" id="IPR019734">
    <property type="entry name" value="TPR_rpt"/>
</dbReference>
<dbReference type="Pfam" id="PF13181">
    <property type="entry name" value="TPR_8"/>
    <property type="match status" value="1"/>
</dbReference>
<dbReference type="GO" id="GO:0005524">
    <property type="term" value="F:ATP binding"/>
    <property type="evidence" value="ECO:0007669"/>
    <property type="project" value="UniProtKB-KW"/>
</dbReference>
<accession>A0A6I4IGY4</accession>
<keyword evidence="14" id="KW-0408">Iron</keyword>
<keyword evidence="9" id="KW-0808">Transferase</keyword>
<comment type="catalytic activity">
    <reaction evidence="1">
        <text>ATP + protein L-histidine = ADP + protein N-phospho-L-histidine.</text>
        <dbReference type="EC" id="2.7.13.3"/>
    </reaction>
</comment>
<dbReference type="EMBL" id="WQLW01000004">
    <property type="protein sequence ID" value="MVO08953.1"/>
    <property type="molecule type" value="Genomic_DNA"/>
</dbReference>
<dbReference type="InterPro" id="IPR050482">
    <property type="entry name" value="Sensor_HK_TwoCompSys"/>
</dbReference>
<dbReference type="Pfam" id="PF02518">
    <property type="entry name" value="HATPase_c"/>
    <property type="match status" value="1"/>
</dbReference>
<evidence type="ECO:0000256" key="20">
    <source>
        <dbReference type="SAM" id="Phobius"/>
    </source>
</evidence>
<feature type="coiled-coil region" evidence="19">
    <location>
        <begin position="355"/>
        <end position="421"/>
    </location>
</feature>
<evidence type="ECO:0000256" key="15">
    <source>
        <dbReference type="ARBA" id="ARBA00023012"/>
    </source>
</evidence>
<comment type="cofactor">
    <cofactor evidence="2">
        <name>[4Fe-4S] cluster</name>
        <dbReference type="ChEBI" id="CHEBI:49883"/>
    </cofactor>
</comment>
<organism evidence="22 23">
    <name type="scientific">Flavobacterium profundi</name>
    <dbReference type="NCBI Taxonomy" id="1774945"/>
    <lineage>
        <taxon>Bacteria</taxon>
        <taxon>Pseudomonadati</taxon>
        <taxon>Bacteroidota</taxon>
        <taxon>Flavobacteriia</taxon>
        <taxon>Flavobacteriales</taxon>
        <taxon>Flavobacteriaceae</taxon>
        <taxon>Flavobacterium</taxon>
    </lineage>
</organism>
<dbReference type="InterPro" id="IPR011712">
    <property type="entry name" value="Sig_transdc_His_kin_sub3_dim/P"/>
</dbReference>
<evidence type="ECO:0000256" key="19">
    <source>
        <dbReference type="SAM" id="Coils"/>
    </source>
</evidence>
<keyword evidence="12" id="KW-0418">Kinase</keyword>
<evidence type="ECO:0000256" key="2">
    <source>
        <dbReference type="ARBA" id="ARBA00001966"/>
    </source>
</evidence>
<dbReference type="Pfam" id="PF07730">
    <property type="entry name" value="HisKA_3"/>
    <property type="match status" value="1"/>
</dbReference>
<dbReference type="SUPFAM" id="SSF48452">
    <property type="entry name" value="TPR-like"/>
    <property type="match status" value="2"/>
</dbReference>
<evidence type="ECO:0000256" key="12">
    <source>
        <dbReference type="ARBA" id="ARBA00022777"/>
    </source>
</evidence>
<dbReference type="Gene3D" id="1.25.40.10">
    <property type="entry name" value="Tetratricopeptide repeat domain"/>
    <property type="match status" value="2"/>
</dbReference>
<evidence type="ECO:0000256" key="9">
    <source>
        <dbReference type="ARBA" id="ARBA00022679"/>
    </source>
</evidence>
<keyword evidence="16" id="KW-0411">Iron-sulfur</keyword>
<evidence type="ECO:0000256" key="18">
    <source>
        <dbReference type="ARBA" id="ARBA00030800"/>
    </source>
</evidence>
<evidence type="ECO:0000256" key="13">
    <source>
        <dbReference type="ARBA" id="ARBA00022840"/>
    </source>
</evidence>
<keyword evidence="20" id="KW-1133">Transmembrane helix</keyword>
<dbReference type="Gene3D" id="1.20.5.1930">
    <property type="match status" value="1"/>
</dbReference>
<sequence length="708" mass="81815">MLQSVLKFCCFYGLLLFSILVTGQEIEKKSFTLSQDNLAELEKQEINPLFDLLNNNKDKEAKEGAQKLLQTLKTKESYVRIQLLLSYYYNKKTQLDSMTFYANNALKGSESIKNDSIRRILASGSYNLLGLANNKQGLFEISKKYHLKGIEIVENQKKGYPYYSNLHGLANIYTKLADYENSKKYFNQCLQYKEGEEIVIGSYLNLGSIYVLDKDYETSNNYFKKVKGICEEKNNLQCQAISALNIGVNYVYIDNIPEALKYYKECLAISKKGKLYNIEVIVNQNIGEILYSQNKLQEAELHYLNALHIALDYHFLDQQKGIYLKLKELAVAQDNYKNAYALMTRYAEVSDSISKKQNDQDINELDIKFKTLQKENEIKDLTLKNNNKILLLKNQERAIENLNLQKAIEKKQSENEVLKLQEVTQNKINQINLLQKDKQLKESEILREKQVRNIIIIGFLVLLIPVIALSFVYYQKQKAQLLINKKQKEISEQKNKALLKDQELKLVKAEIEGQDKERIRIAQELHDAVGGNLAAIKLQLNNSTYGKENEIKRINAQINDTYNQIRSISHNLLPKRFHQDNFCEFVEEYQNKLAEASHLQSYFSAHPRNEINKIDEFILNEVYHIIQELITNTIKHAQADSIELQLNLIGNLFNIIFEDNGKGFALENNKEGIGLTNIKNRIQQLNGNLQIDSTPNRGAIFNIEIPII</sequence>
<evidence type="ECO:0000259" key="21">
    <source>
        <dbReference type="PROSITE" id="PS50109"/>
    </source>
</evidence>
<keyword evidence="8" id="KW-0597">Phosphoprotein</keyword>
<dbReference type="InterPro" id="IPR011990">
    <property type="entry name" value="TPR-like_helical_dom_sf"/>
</dbReference>
<evidence type="ECO:0000256" key="10">
    <source>
        <dbReference type="ARBA" id="ARBA00022723"/>
    </source>
</evidence>
<dbReference type="InterPro" id="IPR004358">
    <property type="entry name" value="Sig_transdc_His_kin-like_C"/>
</dbReference>
<evidence type="ECO:0000256" key="1">
    <source>
        <dbReference type="ARBA" id="ARBA00000085"/>
    </source>
</evidence>
<comment type="caution">
    <text evidence="22">The sequence shown here is derived from an EMBL/GenBank/DDBJ whole genome shotgun (WGS) entry which is preliminary data.</text>
</comment>
<keyword evidence="10" id="KW-0479">Metal-binding</keyword>
<dbReference type="Gene3D" id="3.30.565.10">
    <property type="entry name" value="Histidine kinase-like ATPase, C-terminal domain"/>
    <property type="match status" value="1"/>
</dbReference>
<keyword evidence="20" id="KW-0812">Transmembrane</keyword>
<dbReference type="PANTHER" id="PTHR24421">
    <property type="entry name" value="NITRATE/NITRITE SENSOR PROTEIN NARX-RELATED"/>
    <property type="match status" value="1"/>
</dbReference>
<dbReference type="GO" id="GO:0016020">
    <property type="term" value="C:membrane"/>
    <property type="evidence" value="ECO:0007669"/>
    <property type="project" value="InterPro"/>
</dbReference>
<evidence type="ECO:0000256" key="3">
    <source>
        <dbReference type="ARBA" id="ARBA00004496"/>
    </source>
</evidence>